<evidence type="ECO:0000256" key="10">
    <source>
        <dbReference type="ARBA" id="ARBA00022723"/>
    </source>
</evidence>
<dbReference type="Gene3D" id="1.10.3210.10">
    <property type="entry name" value="Hypothetical protein af1432"/>
    <property type="match status" value="1"/>
</dbReference>
<comment type="subunit">
    <text evidence="7">Homodimer.</text>
</comment>
<dbReference type="GO" id="GO:0009159">
    <property type="term" value="P:deoxyribonucleoside monophosphate catabolic process"/>
    <property type="evidence" value="ECO:0007669"/>
    <property type="project" value="UniProtKB-ARBA"/>
</dbReference>
<comment type="catalytic activity">
    <reaction evidence="1">
        <text>a 2'-deoxyribonucleoside 5'-phosphate + H2O = a 2'-deoxyribonucleoside + phosphate</text>
        <dbReference type="Rhea" id="RHEA:36167"/>
        <dbReference type="ChEBI" id="CHEBI:15377"/>
        <dbReference type="ChEBI" id="CHEBI:18274"/>
        <dbReference type="ChEBI" id="CHEBI:43474"/>
        <dbReference type="ChEBI" id="CHEBI:65317"/>
        <dbReference type="EC" id="3.1.3.89"/>
    </reaction>
</comment>
<dbReference type="GO" id="GO:0046872">
    <property type="term" value="F:metal ion binding"/>
    <property type="evidence" value="ECO:0007669"/>
    <property type="project" value="UniProtKB-KW"/>
</dbReference>
<evidence type="ECO:0000256" key="8">
    <source>
        <dbReference type="ARBA" id="ARBA00012964"/>
    </source>
</evidence>
<reference evidence="16" key="1">
    <citation type="submission" date="2020-07" db="EMBL/GenBank/DDBJ databases">
        <title>Clarias magur genome sequencing, assembly and annotation.</title>
        <authorList>
            <person name="Kushwaha B."/>
            <person name="Kumar R."/>
            <person name="Das P."/>
            <person name="Joshi C.G."/>
            <person name="Kumar D."/>
            <person name="Nagpure N.S."/>
            <person name="Pandey M."/>
            <person name="Agarwal S."/>
            <person name="Srivastava S."/>
            <person name="Singh M."/>
            <person name="Sahoo L."/>
            <person name="Jayasankar P."/>
            <person name="Meher P.K."/>
            <person name="Koringa P.G."/>
            <person name="Iquebal M.A."/>
            <person name="Das S.P."/>
            <person name="Bit A."/>
            <person name="Patnaik S."/>
            <person name="Patel N."/>
            <person name="Shah T.M."/>
            <person name="Hinsu A."/>
            <person name="Jena J.K."/>
        </authorList>
    </citation>
    <scope>NUCLEOTIDE SEQUENCE</scope>
    <source>
        <strain evidence="16">CIFAMagur01</strain>
        <tissue evidence="16">Testis</tissue>
    </source>
</reference>
<dbReference type="GO" id="GO:0002953">
    <property type="term" value="F:5'-deoxynucleotidase activity"/>
    <property type="evidence" value="ECO:0007669"/>
    <property type="project" value="UniProtKB-EC"/>
</dbReference>
<feature type="compositionally biased region" description="Basic and acidic residues" evidence="14">
    <location>
        <begin position="146"/>
        <end position="155"/>
    </location>
</feature>
<evidence type="ECO:0000313" key="16">
    <source>
        <dbReference type="EMBL" id="KAF5894907.1"/>
    </source>
</evidence>
<proteinExistence type="inferred from homology"/>
<comment type="cofactor">
    <cofactor evidence="3">
        <name>Co(2+)</name>
        <dbReference type="ChEBI" id="CHEBI:48828"/>
    </cofactor>
</comment>
<evidence type="ECO:0000256" key="13">
    <source>
        <dbReference type="ARBA" id="ARBA00032735"/>
    </source>
</evidence>
<dbReference type="AlphaFoldDB" id="A0A8J4UGV4"/>
<protein>
    <recommendedName>
        <fullName evidence="9">5'-deoxynucleotidase HDDC2</fullName>
        <ecNumber evidence="8">3.1.3.89</ecNumber>
    </recommendedName>
    <alternativeName>
        <fullName evidence="13">HD domain-containing protein 2</fullName>
    </alternativeName>
</protein>
<evidence type="ECO:0000256" key="4">
    <source>
        <dbReference type="ARBA" id="ARBA00001946"/>
    </source>
</evidence>
<evidence type="ECO:0000256" key="11">
    <source>
        <dbReference type="ARBA" id="ARBA00022801"/>
    </source>
</evidence>
<dbReference type="InterPro" id="IPR039356">
    <property type="entry name" value="YfbR/HDDC2"/>
</dbReference>
<evidence type="ECO:0000256" key="14">
    <source>
        <dbReference type="SAM" id="MobiDB-lite"/>
    </source>
</evidence>
<evidence type="ECO:0000256" key="12">
    <source>
        <dbReference type="ARBA" id="ARBA00022842"/>
    </source>
</evidence>
<evidence type="ECO:0000256" key="2">
    <source>
        <dbReference type="ARBA" id="ARBA00001936"/>
    </source>
</evidence>
<dbReference type="Proteomes" id="UP000727407">
    <property type="component" value="Unassembled WGS sequence"/>
</dbReference>
<gene>
    <name evidence="16" type="primary">hddc2</name>
    <name evidence="16" type="ORF">DAT39_015376</name>
</gene>
<dbReference type="PANTHER" id="PTHR11845:SF13">
    <property type="entry name" value="5'-DEOXYNUCLEOTIDASE HDDC2"/>
    <property type="match status" value="1"/>
</dbReference>
<comment type="similarity">
    <text evidence="6">Belongs to the HDDC2 family.</text>
</comment>
<accession>A0A8J4UGV4</accession>
<dbReference type="EC" id="3.1.3.89" evidence="8"/>
<keyword evidence="17" id="KW-1185">Reference proteome</keyword>
<evidence type="ECO:0000256" key="7">
    <source>
        <dbReference type="ARBA" id="ARBA00011738"/>
    </source>
</evidence>
<comment type="function">
    <text evidence="5">Catalyzes the dephosphorylation of the nucleoside 5'-monophosphates deoxyadenosine monophosphate (dAMP), deoxycytidine monophosphate (dCMP), deoxyguanosine monophosphate (dGMP) and deoxythymidine monophosphate (dTMP).</text>
</comment>
<evidence type="ECO:0000256" key="3">
    <source>
        <dbReference type="ARBA" id="ARBA00001941"/>
    </source>
</evidence>
<dbReference type="SUPFAM" id="SSF109604">
    <property type="entry name" value="HD-domain/PDEase-like"/>
    <property type="match status" value="1"/>
</dbReference>
<dbReference type="Pfam" id="PF13023">
    <property type="entry name" value="HD_3"/>
    <property type="match status" value="1"/>
</dbReference>
<dbReference type="GO" id="GO:0005737">
    <property type="term" value="C:cytoplasm"/>
    <property type="evidence" value="ECO:0007669"/>
    <property type="project" value="TreeGrafter"/>
</dbReference>
<name>A0A8J4UGV4_CLAMG</name>
<feature type="region of interest" description="Disordered" evidence="14">
    <location>
        <begin position="146"/>
        <end position="167"/>
    </location>
</feature>
<evidence type="ECO:0000313" key="17">
    <source>
        <dbReference type="Proteomes" id="UP000727407"/>
    </source>
</evidence>
<dbReference type="PANTHER" id="PTHR11845">
    <property type="entry name" value="5'-DEOXYNUCLEOTIDASE HDDC2"/>
    <property type="match status" value="1"/>
</dbReference>
<dbReference type="OrthoDB" id="10254258at2759"/>
<keyword evidence="10" id="KW-0479">Metal-binding</keyword>
<comment type="cofactor">
    <cofactor evidence="4">
        <name>Mg(2+)</name>
        <dbReference type="ChEBI" id="CHEBI:18420"/>
    </cofactor>
</comment>
<organism evidence="16 17">
    <name type="scientific">Clarias magur</name>
    <name type="common">Asian catfish</name>
    <name type="synonym">Macropteronotus magur</name>
    <dbReference type="NCBI Taxonomy" id="1594786"/>
    <lineage>
        <taxon>Eukaryota</taxon>
        <taxon>Metazoa</taxon>
        <taxon>Chordata</taxon>
        <taxon>Craniata</taxon>
        <taxon>Vertebrata</taxon>
        <taxon>Euteleostomi</taxon>
        <taxon>Actinopterygii</taxon>
        <taxon>Neopterygii</taxon>
        <taxon>Teleostei</taxon>
        <taxon>Ostariophysi</taxon>
        <taxon>Siluriformes</taxon>
        <taxon>Clariidae</taxon>
        <taxon>Clarias</taxon>
    </lineage>
</organism>
<comment type="caution">
    <text evidence="16">The sequence shown here is derived from an EMBL/GenBank/DDBJ whole genome shotgun (WGS) entry which is preliminary data.</text>
</comment>
<dbReference type="EMBL" id="QNUK01000350">
    <property type="protein sequence ID" value="KAF5894907.1"/>
    <property type="molecule type" value="Genomic_DNA"/>
</dbReference>
<dbReference type="FunFam" id="1.10.3210.10:FF:000011">
    <property type="entry name" value="HD domain-containing protein 2"/>
    <property type="match status" value="1"/>
</dbReference>
<evidence type="ECO:0000256" key="6">
    <source>
        <dbReference type="ARBA" id="ARBA00009999"/>
    </source>
</evidence>
<evidence type="ECO:0000256" key="1">
    <source>
        <dbReference type="ARBA" id="ARBA00001638"/>
    </source>
</evidence>
<evidence type="ECO:0000259" key="15">
    <source>
        <dbReference type="Pfam" id="PF13023"/>
    </source>
</evidence>
<keyword evidence="12" id="KW-0460">Magnesium</keyword>
<keyword evidence="11" id="KW-0378">Hydrolase</keyword>
<evidence type="ECO:0000256" key="9">
    <source>
        <dbReference type="ARBA" id="ARBA00015933"/>
    </source>
</evidence>
<comment type="cofactor">
    <cofactor evidence="2">
        <name>Mn(2+)</name>
        <dbReference type="ChEBI" id="CHEBI:29035"/>
    </cofactor>
</comment>
<feature type="domain" description="HD" evidence="15">
    <location>
        <begin position="1"/>
        <end position="124"/>
    </location>
</feature>
<dbReference type="InterPro" id="IPR006674">
    <property type="entry name" value="HD_domain"/>
</dbReference>
<sequence>MAMMALTLQDPSVNRDRCMKLALVHDLAESIVGDIAPADNVSKAEKHQREKEAMVRITGLLAEDLRKELYQLWEEYENQSSNEARVVKELDQLEMILQAHEYEELEGSPGRLQEFFTSTEGRFHHPEVLALVKSINEERACHMTKAEEAGSEKSAKLNCHTTASNSS</sequence>
<evidence type="ECO:0000256" key="5">
    <source>
        <dbReference type="ARBA" id="ARBA00004074"/>
    </source>
</evidence>